<reference evidence="2" key="1">
    <citation type="submission" date="2021-01" db="EMBL/GenBank/DDBJ databases">
        <title>Fulvivirga kasyanovii gen. nov., sp nov., a novel member of the phylum Bacteroidetes isolated from seawater in a mussel farm.</title>
        <authorList>
            <person name="Zhao L.-H."/>
            <person name="Wang Z.-J."/>
        </authorList>
    </citation>
    <scope>NUCLEOTIDE SEQUENCE</scope>
    <source>
        <strain evidence="2">2943</strain>
    </source>
</reference>
<accession>A0A937JZ94</accession>
<proteinExistence type="predicted"/>
<dbReference type="InterPro" id="IPR007730">
    <property type="entry name" value="SPOR-like_dom"/>
</dbReference>
<dbReference type="AlphaFoldDB" id="A0A937JZ94"/>
<name>A0A937JZ94_9BACT</name>
<sequence>MKKTVLYCLVGFALLTACSPKTSTSSSSGEAYKEDLKAYRPVYEKPEERHDTLSNQAHASYADVNIEPTNDVTKPLNNVLDEIDDLRSNTRYIDGFTIQVYSGTNREDARLARGKVFSVLPESNPSLKFDEPNFKVKVGKYYSKLEAQKPYAQLKKRFPGALIIPERIYIQ</sequence>
<protein>
    <submittedName>
        <fullName evidence="2">SPOR domain-containing protein</fullName>
    </submittedName>
</protein>
<dbReference type="Pfam" id="PF05036">
    <property type="entry name" value="SPOR"/>
    <property type="match status" value="1"/>
</dbReference>
<dbReference type="RefSeq" id="WP_202242050.1">
    <property type="nucleotide sequence ID" value="NZ_JAESIY010000001.1"/>
</dbReference>
<evidence type="ECO:0000313" key="3">
    <source>
        <dbReference type="Proteomes" id="UP000659388"/>
    </source>
</evidence>
<feature type="domain" description="SPOR" evidence="1">
    <location>
        <begin position="95"/>
        <end position="164"/>
    </location>
</feature>
<keyword evidence="3" id="KW-1185">Reference proteome</keyword>
<organism evidence="2 3">
    <name type="scientific">Fulvivirga sediminis</name>
    <dbReference type="NCBI Taxonomy" id="2803949"/>
    <lineage>
        <taxon>Bacteria</taxon>
        <taxon>Pseudomonadati</taxon>
        <taxon>Bacteroidota</taxon>
        <taxon>Cytophagia</taxon>
        <taxon>Cytophagales</taxon>
        <taxon>Fulvivirgaceae</taxon>
        <taxon>Fulvivirga</taxon>
    </lineage>
</organism>
<dbReference type="EMBL" id="JAESIY010000001">
    <property type="protein sequence ID" value="MBL3654941.1"/>
    <property type="molecule type" value="Genomic_DNA"/>
</dbReference>
<dbReference type="GO" id="GO:0042834">
    <property type="term" value="F:peptidoglycan binding"/>
    <property type="evidence" value="ECO:0007669"/>
    <property type="project" value="InterPro"/>
</dbReference>
<gene>
    <name evidence="2" type="ORF">JL102_02265</name>
</gene>
<evidence type="ECO:0000313" key="2">
    <source>
        <dbReference type="EMBL" id="MBL3654941.1"/>
    </source>
</evidence>
<evidence type="ECO:0000259" key="1">
    <source>
        <dbReference type="Pfam" id="PF05036"/>
    </source>
</evidence>
<dbReference type="PROSITE" id="PS51257">
    <property type="entry name" value="PROKAR_LIPOPROTEIN"/>
    <property type="match status" value="1"/>
</dbReference>
<dbReference type="Proteomes" id="UP000659388">
    <property type="component" value="Unassembled WGS sequence"/>
</dbReference>
<comment type="caution">
    <text evidence="2">The sequence shown here is derived from an EMBL/GenBank/DDBJ whole genome shotgun (WGS) entry which is preliminary data.</text>
</comment>